<dbReference type="SMART" id="SM00470">
    <property type="entry name" value="ParB"/>
    <property type="match status" value="1"/>
</dbReference>
<dbReference type="PANTHER" id="PTHR33375">
    <property type="entry name" value="CHROMOSOME-PARTITIONING PROTEIN PARB-RELATED"/>
    <property type="match status" value="1"/>
</dbReference>
<dbReference type="Proteomes" id="UP000183812">
    <property type="component" value="Unassembled WGS sequence"/>
</dbReference>
<evidence type="ECO:0000313" key="3">
    <source>
        <dbReference type="Proteomes" id="UP000183812"/>
    </source>
</evidence>
<reference evidence="2 3" key="1">
    <citation type="submission" date="2016-10" db="EMBL/GenBank/DDBJ databases">
        <authorList>
            <person name="de Groot N.N."/>
        </authorList>
    </citation>
    <scope>NUCLEOTIDE SEQUENCE [LARGE SCALE GENOMIC DNA]</scope>
    <source>
        <strain evidence="3">DSM 938 / 37b4</strain>
    </source>
</reference>
<sequence length="277" mass="30630">MTTVVEIPCTRIMPGQRLREIDPAWVEILSVSIANLGLLEPILVRPHFAATEKSQLYMLVAGAHRLEAAMLAGLEAVPCHVSDMGADEARLAEIDENLMRQELNALDRAVFLAERKEVYERLNPVNTYGGDRKSRDAKSQTLRVDRFTRDAAEKCGLSERTIQDAVALAKALPPEVRAAVQGTALAKNAAQLKALAKQPPADRLEILQIMKDRGCEKVAEAARALHRPTETPVQLAPEEIWQRKMQALWATAQAEGWKDRFLAAVGAQRRTGKAETK</sequence>
<dbReference type="PANTHER" id="PTHR33375:SF1">
    <property type="entry name" value="CHROMOSOME-PARTITIONING PROTEIN PARB-RELATED"/>
    <property type="match status" value="1"/>
</dbReference>
<evidence type="ECO:0000313" key="2">
    <source>
        <dbReference type="EMBL" id="SDF10919.1"/>
    </source>
</evidence>
<dbReference type="Gene3D" id="1.10.10.2830">
    <property type="match status" value="1"/>
</dbReference>
<proteinExistence type="predicted"/>
<dbReference type="AlphaFoldDB" id="A0A1G7IF45"/>
<dbReference type="EMBL" id="FNAY01000007">
    <property type="protein sequence ID" value="SDF10919.1"/>
    <property type="molecule type" value="Genomic_DNA"/>
</dbReference>
<protein>
    <submittedName>
        <fullName evidence="2">Chromosome partitioning protein, ParB family</fullName>
    </submittedName>
</protein>
<accession>A0A1G7IF45</accession>
<dbReference type="GO" id="GO:0005694">
    <property type="term" value="C:chromosome"/>
    <property type="evidence" value="ECO:0007669"/>
    <property type="project" value="TreeGrafter"/>
</dbReference>
<dbReference type="GO" id="GO:0007059">
    <property type="term" value="P:chromosome segregation"/>
    <property type="evidence" value="ECO:0007669"/>
    <property type="project" value="TreeGrafter"/>
</dbReference>
<dbReference type="RefSeq" id="WP_074553552.1">
    <property type="nucleotide sequence ID" value="NZ_FNAY01000007.1"/>
</dbReference>
<dbReference type="InterPro" id="IPR003115">
    <property type="entry name" value="ParB_N"/>
</dbReference>
<evidence type="ECO:0000259" key="1">
    <source>
        <dbReference type="SMART" id="SM00470"/>
    </source>
</evidence>
<dbReference type="InterPro" id="IPR036086">
    <property type="entry name" value="ParB/Sulfiredoxin_sf"/>
</dbReference>
<dbReference type="Gene3D" id="3.90.1530.30">
    <property type="match status" value="1"/>
</dbReference>
<dbReference type="GO" id="GO:0045881">
    <property type="term" value="P:positive regulation of sporulation resulting in formation of a cellular spore"/>
    <property type="evidence" value="ECO:0007669"/>
    <property type="project" value="TreeGrafter"/>
</dbReference>
<feature type="domain" description="ParB-like N-terminal" evidence="1">
    <location>
        <begin position="5"/>
        <end position="98"/>
    </location>
</feature>
<organism evidence="2 3">
    <name type="scientific">Rhodobacter capsulatus</name>
    <name type="common">Rhodopseudomonas capsulata</name>
    <dbReference type="NCBI Taxonomy" id="1061"/>
    <lineage>
        <taxon>Bacteria</taxon>
        <taxon>Pseudomonadati</taxon>
        <taxon>Pseudomonadota</taxon>
        <taxon>Alphaproteobacteria</taxon>
        <taxon>Rhodobacterales</taxon>
        <taxon>Rhodobacter group</taxon>
        <taxon>Rhodobacter</taxon>
    </lineage>
</organism>
<name>A0A1G7IF45_RHOCA</name>
<dbReference type="OrthoDB" id="2053844at2"/>
<dbReference type="Pfam" id="PF02195">
    <property type="entry name" value="ParB_N"/>
    <property type="match status" value="1"/>
</dbReference>
<dbReference type="InterPro" id="IPR050336">
    <property type="entry name" value="Chromosome_partition/occlusion"/>
</dbReference>
<dbReference type="SUPFAM" id="SSF109709">
    <property type="entry name" value="KorB DNA-binding domain-like"/>
    <property type="match status" value="1"/>
</dbReference>
<dbReference type="CDD" id="cd16409">
    <property type="entry name" value="ParB_N_like"/>
    <property type="match status" value="1"/>
</dbReference>
<dbReference type="SUPFAM" id="SSF110849">
    <property type="entry name" value="ParB/Sulfiredoxin"/>
    <property type="match status" value="1"/>
</dbReference>
<gene>
    <name evidence="2" type="ORF">SAMN04244550_01665</name>
</gene>